<sequence>HSLLGRVCISSPLLLSFVSCVPRLTGVCPPVGFEVGALGVNLTAALELTAVDASPLGVRRLGPPRPSHALDAERQHGAATTMFKKNHYYISSL</sequence>
<proteinExistence type="predicted"/>
<evidence type="ECO:0000313" key="1">
    <source>
        <dbReference type="EMBL" id="MCI4393896.1"/>
    </source>
</evidence>
<organism evidence="1 2">
    <name type="scientific">Pangasianodon gigas</name>
    <name type="common">Mekong giant catfish</name>
    <name type="synonym">Pangasius gigas</name>
    <dbReference type="NCBI Taxonomy" id="30993"/>
    <lineage>
        <taxon>Eukaryota</taxon>
        <taxon>Metazoa</taxon>
        <taxon>Chordata</taxon>
        <taxon>Craniata</taxon>
        <taxon>Vertebrata</taxon>
        <taxon>Euteleostomi</taxon>
        <taxon>Actinopterygii</taxon>
        <taxon>Neopterygii</taxon>
        <taxon>Teleostei</taxon>
        <taxon>Ostariophysi</taxon>
        <taxon>Siluriformes</taxon>
        <taxon>Pangasiidae</taxon>
        <taxon>Pangasianodon</taxon>
    </lineage>
</organism>
<evidence type="ECO:0000313" key="2">
    <source>
        <dbReference type="Proteomes" id="UP000829447"/>
    </source>
</evidence>
<keyword evidence="2" id="KW-1185">Reference proteome</keyword>
<comment type="caution">
    <text evidence="1">The sequence shown here is derived from an EMBL/GenBank/DDBJ whole genome shotgun (WGS) entry which is preliminary data.</text>
</comment>
<feature type="non-terminal residue" evidence="1">
    <location>
        <position position="1"/>
    </location>
</feature>
<dbReference type="Proteomes" id="UP000829447">
    <property type="component" value="Linkage Group LG26"/>
</dbReference>
<reference evidence="1 2" key="1">
    <citation type="journal article" date="2022" name="bioRxiv">
        <title>An ancient truncated duplication of the anti-Mullerian hormone receptor type 2 gene is a potential conserved master sex determinant in the Pangasiidae catfish family.</title>
        <authorList>
            <person name="Wen M."/>
            <person name="Pan Q."/>
            <person name="Jouanno E."/>
            <person name="Montfort J."/>
            <person name="Zahm M."/>
            <person name="Cabau C."/>
            <person name="Klopp C."/>
            <person name="Iampietro C."/>
            <person name="Roques C."/>
            <person name="Bouchez O."/>
            <person name="Castinel A."/>
            <person name="Donnadieu C."/>
            <person name="Parrinello H."/>
            <person name="Poncet C."/>
            <person name="Belmonte E."/>
            <person name="Gautier V."/>
            <person name="Avarre J.-C."/>
            <person name="Dugue R."/>
            <person name="Gustiano R."/>
            <person name="Ha T.T.T."/>
            <person name="Campet M."/>
            <person name="Sriphairoj K."/>
            <person name="Ribolli J."/>
            <person name="de Almeida F.L."/>
            <person name="Desvignes T."/>
            <person name="Postlethwait J.H."/>
            <person name="Bucao C.F."/>
            <person name="Robinson-Rechavi M."/>
            <person name="Bobe J."/>
            <person name="Herpin A."/>
            <person name="Guiguen Y."/>
        </authorList>
    </citation>
    <scope>NUCLEOTIDE SEQUENCE [LARGE SCALE GENOMIC DNA]</scope>
    <source>
        <strain evidence="1">YG-Dec2019</strain>
    </source>
</reference>
<protein>
    <submittedName>
        <fullName evidence="1">Uncharacterized protein</fullName>
    </submittedName>
</protein>
<dbReference type="EMBL" id="CM040479">
    <property type="protein sequence ID" value="MCI4393896.1"/>
    <property type="molecule type" value="Genomic_DNA"/>
</dbReference>
<gene>
    <name evidence="1" type="ORF">PGIGA_G00162410</name>
</gene>
<accession>A0ACC5XRQ0</accession>
<name>A0ACC5XRQ0_PANGG</name>